<dbReference type="AlphaFoldDB" id="A0A1H4GTT4"/>
<feature type="compositionally biased region" description="Polar residues" evidence="1">
    <location>
        <begin position="94"/>
        <end position="112"/>
    </location>
</feature>
<proteinExistence type="predicted"/>
<gene>
    <name evidence="2" type="ORF">SAMN02745729_11939</name>
</gene>
<accession>A0A1H4GTT4</accession>
<protein>
    <submittedName>
        <fullName evidence="2">Uncharacterized protein</fullName>
    </submittedName>
</protein>
<name>A0A1H4GTT4_9GAMM</name>
<organism evidence="2 3">
    <name type="scientific">Marinobacterium iners DSM 11526</name>
    <dbReference type="NCBI Taxonomy" id="1122198"/>
    <lineage>
        <taxon>Bacteria</taxon>
        <taxon>Pseudomonadati</taxon>
        <taxon>Pseudomonadota</taxon>
        <taxon>Gammaproteobacteria</taxon>
        <taxon>Oceanospirillales</taxon>
        <taxon>Oceanospirillaceae</taxon>
        <taxon>Marinobacterium</taxon>
    </lineage>
</organism>
<dbReference type="STRING" id="1122198.SAMN02745729_11939"/>
<keyword evidence="3" id="KW-1185">Reference proteome</keyword>
<dbReference type="EMBL" id="FNRJ01000019">
    <property type="protein sequence ID" value="SEB12042.1"/>
    <property type="molecule type" value="Genomic_DNA"/>
</dbReference>
<reference evidence="3" key="1">
    <citation type="submission" date="2016-10" db="EMBL/GenBank/DDBJ databases">
        <authorList>
            <person name="Varghese N."/>
            <person name="Submissions S."/>
        </authorList>
    </citation>
    <scope>NUCLEOTIDE SEQUENCE [LARGE SCALE GENOMIC DNA]</scope>
    <source>
        <strain evidence="3">DSM 11526</strain>
    </source>
</reference>
<evidence type="ECO:0000256" key="1">
    <source>
        <dbReference type="SAM" id="MobiDB-lite"/>
    </source>
</evidence>
<evidence type="ECO:0000313" key="3">
    <source>
        <dbReference type="Proteomes" id="UP000242469"/>
    </source>
</evidence>
<dbReference type="Proteomes" id="UP000242469">
    <property type="component" value="Unassembled WGS sequence"/>
</dbReference>
<feature type="region of interest" description="Disordered" evidence="1">
    <location>
        <begin position="74"/>
        <end position="119"/>
    </location>
</feature>
<sequence length="119" mass="12860">MEQVYTVHRIDCPECGSRTHSNTAWVESGKILSVRYLCPTCHSSIEIGEGHFDVDWHIDSLVYYFLGAESSFPSPADQDCTPDGGVSANRADDNSTGGVTTPEVTWRASGSHSHGGANE</sequence>
<evidence type="ECO:0000313" key="2">
    <source>
        <dbReference type="EMBL" id="SEB12042.1"/>
    </source>
</evidence>